<organism evidence="2 3">
    <name type="scientific">Mediterraneibacter butyricigenes</name>
    <dbReference type="NCBI Taxonomy" id="2316025"/>
    <lineage>
        <taxon>Bacteria</taxon>
        <taxon>Bacillati</taxon>
        <taxon>Bacillota</taxon>
        <taxon>Clostridia</taxon>
        <taxon>Lachnospirales</taxon>
        <taxon>Lachnospiraceae</taxon>
        <taxon>Mediterraneibacter</taxon>
    </lineage>
</organism>
<dbReference type="RefSeq" id="WP_119297725.1">
    <property type="nucleotide sequence ID" value="NZ_BHGK01000001.1"/>
</dbReference>
<dbReference type="InterPro" id="IPR014879">
    <property type="entry name" value="Spo0A_C"/>
</dbReference>
<comment type="caution">
    <text evidence="2">The sequence shown here is derived from an EMBL/GenBank/DDBJ whole genome shotgun (WGS) entry which is preliminary data.</text>
</comment>
<dbReference type="InterPro" id="IPR036388">
    <property type="entry name" value="WH-like_DNA-bd_sf"/>
</dbReference>
<dbReference type="EMBL" id="BHGK01000001">
    <property type="protein sequence ID" value="GCA66504.1"/>
    <property type="molecule type" value="Genomic_DNA"/>
</dbReference>
<dbReference type="Gene3D" id="1.10.10.10">
    <property type="entry name" value="Winged helix-like DNA-binding domain superfamily/Winged helix DNA-binding domain"/>
    <property type="match status" value="1"/>
</dbReference>
<dbReference type="Proteomes" id="UP000265643">
    <property type="component" value="Unassembled WGS sequence"/>
</dbReference>
<evidence type="ECO:0000313" key="2">
    <source>
        <dbReference type="EMBL" id="GCA66504.1"/>
    </source>
</evidence>
<protein>
    <recommendedName>
        <fullName evidence="1">Sporulation initiation factor Spo0A C-terminal domain-containing protein</fullName>
    </recommendedName>
</protein>
<dbReference type="AlphaFoldDB" id="A0A391NYB6"/>
<dbReference type="GO" id="GO:0005737">
    <property type="term" value="C:cytoplasm"/>
    <property type="evidence" value="ECO:0007669"/>
    <property type="project" value="InterPro"/>
</dbReference>
<keyword evidence="3" id="KW-1185">Reference proteome</keyword>
<sequence length="113" mass="13455">MKELDQLMRNVHFSKRYQGYRYLRRCIMLAAEDEERLTMLVKGIYWQVAEEYHQPPCVVERNIRTMRDRAWAKGGKEALEQLTGMSYPWPPSVGELIEIFLEQVKDDESDKSK</sequence>
<reference evidence="3" key="1">
    <citation type="submission" date="2018-09" db="EMBL/GenBank/DDBJ databases">
        <title>Draft Genome Sequence of Mediterraneibacter sp. KCTC 15684.</title>
        <authorList>
            <person name="Kim J.S."/>
            <person name="Han K.I."/>
            <person name="Suh M.K."/>
            <person name="Lee K.C."/>
            <person name="Eom M.K."/>
            <person name="Lee J.H."/>
            <person name="Park S.H."/>
            <person name="Kang S.W."/>
            <person name="Park J.E."/>
            <person name="Oh B.S."/>
            <person name="Yu S.Y."/>
            <person name="Choi S.H."/>
            <person name="Lee D.H."/>
            <person name="Yoon H."/>
            <person name="Kim B."/>
            <person name="Yang S.J."/>
            <person name="Lee J.S."/>
        </authorList>
    </citation>
    <scope>NUCLEOTIDE SEQUENCE [LARGE SCALE GENOMIC DNA]</scope>
    <source>
        <strain evidence="3">KCTC 15684</strain>
    </source>
</reference>
<evidence type="ECO:0000259" key="1">
    <source>
        <dbReference type="Pfam" id="PF08769"/>
    </source>
</evidence>
<dbReference type="GO" id="GO:0042173">
    <property type="term" value="P:regulation of sporulation resulting in formation of a cellular spore"/>
    <property type="evidence" value="ECO:0007669"/>
    <property type="project" value="InterPro"/>
</dbReference>
<dbReference type="GO" id="GO:0003700">
    <property type="term" value="F:DNA-binding transcription factor activity"/>
    <property type="evidence" value="ECO:0007669"/>
    <property type="project" value="InterPro"/>
</dbReference>
<name>A0A391NYB6_9FIRM</name>
<dbReference type="InterPro" id="IPR016032">
    <property type="entry name" value="Sig_transdc_resp-reg_C-effctor"/>
</dbReference>
<dbReference type="SUPFAM" id="SSF46894">
    <property type="entry name" value="C-terminal effector domain of the bipartite response regulators"/>
    <property type="match status" value="1"/>
</dbReference>
<dbReference type="GO" id="GO:0003677">
    <property type="term" value="F:DNA binding"/>
    <property type="evidence" value="ECO:0007669"/>
    <property type="project" value="InterPro"/>
</dbReference>
<evidence type="ECO:0000313" key="3">
    <source>
        <dbReference type="Proteomes" id="UP000265643"/>
    </source>
</evidence>
<gene>
    <name evidence="2" type="ORF">KGMB01110_09400</name>
</gene>
<accession>A0A391NYB6</accession>
<dbReference type="Pfam" id="PF08769">
    <property type="entry name" value="Spo0A_C"/>
    <property type="match status" value="1"/>
</dbReference>
<dbReference type="GO" id="GO:0005509">
    <property type="term" value="F:calcium ion binding"/>
    <property type="evidence" value="ECO:0007669"/>
    <property type="project" value="InterPro"/>
</dbReference>
<proteinExistence type="predicted"/>
<feature type="domain" description="Sporulation initiation factor Spo0A C-terminal" evidence="1">
    <location>
        <begin position="6"/>
        <end position="87"/>
    </location>
</feature>